<accession>A0AAD6VDP1</accession>
<feature type="region of interest" description="Disordered" evidence="1">
    <location>
        <begin position="249"/>
        <end position="350"/>
    </location>
</feature>
<protein>
    <submittedName>
        <fullName evidence="2">Uncharacterized protein</fullName>
    </submittedName>
</protein>
<organism evidence="2 3">
    <name type="scientific">Mycena pura</name>
    <dbReference type="NCBI Taxonomy" id="153505"/>
    <lineage>
        <taxon>Eukaryota</taxon>
        <taxon>Fungi</taxon>
        <taxon>Dikarya</taxon>
        <taxon>Basidiomycota</taxon>
        <taxon>Agaricomycotina</taxon>
        <taxon>Agaricomycetes</taxon>
        <taxon>Agaricomycetidae</taxon>
        <taxon>Agaricales</taxon>
        <taxon>Marasmiineae</taxon>
        <taxon>Mycenaceae</taxon>
        <taxon>Mycena</taxon>
    </lineage>
</organism>
<sequence>MSCLVARVPDRYHETGPRRWALCKRPDTMGAGARSSGSTVHAVLYYIRNFRWFHSSKKHANFTPDKSLQLSTRNHFTCIDGESLNSPPGYVKFATFGNPSEKHGSSMGINKWTVGQLAVEREAAPSSSDKSHWPIHYIIYCVQQQDKAQLRGFILRHGGTGCRRRAGGTSDGRRRRVRRRAADDKRDVGIHSAKGKIKWGNGNNFGGVTIYVAFPLRIAAQSISSSTVKGSCANCTNLDAEVSRRKIVVDEPLERAPADVEDDSGSEDEAEEEEVGLSDDEQVAEPEPMEDDPSSDEDEDEEQTRSVNFVVDRHMDISSSGLLDMLASEKPAPDTSGDKGKKSAAPKGPVTKVSAIDWAAIRKGASM</sequence>
<dbReference type="EMBL" id="JARJCW010000029">
    <property type="protein sequence ID" value="KAJ7210042.1"/>
    <property type="molecule type" value="Genomic_DNA"/>
</dbReference>
<dbReference type="AlphaFoldDB" id="A0AAD6VDP1"/>
<evidence type="ECO:0000256" key="1">
    <source>
        <dbReference type="SAM" id="MobiDB-lite"/>
    </source>
</evidence>
<evidence type="ECO:0000313" key="3">
    <source>
        <dbReference type="Proteomes" id="UP001219525"/>
    </source>
</evidence>
<gene>
    <name evidence="2" type="ORF">GGX14DRAFT_394845</name>
</gene>
<proteinExistence type="predicted"/>
<keyword evidence="3" id="KW-1185">Reference proteome</keyword>
<feature type="compositionally biased region" description="Basic and acidic residues" evidence="1">
    <location>
        <begin position="249"/>
        <end position="258"/>
    </location>
</feature>
<feature type="compositionally biased region" description="Acidic residues" evidence="1">
    <location>
        <begin position="259"/>
        <end position="302"/>
    </location>
</feature>
<name>A0AAD6VDP1_9AGAR</name>
<feature type="region of interest" description="Disordered" evidence="1">
    <location>
        <begin position="162"/>
        <end position="188"/>
    </location>
</feature>
<dbReference type="Proteomes" id="UP001219525">
    <property type="component" value="Unassembled WGS sequence"/>
</dbReference>
<reference evidence="2" key="1">
    <citation type="submission" date="2023-03" db="EMBL/GenBank/DDBJ databases">
        <title>Massive genome expansion in bonnet fungi (Mycena s.s.) driven by repeated elements and novel gene families across ecological guilds.</title>
        <authorList>
            <consortium name="Lawrence Berkeley National Laboratory"/>
            <person name="Harder C.B."/>
            <person name="Miyauchi S."/>
            <person name="Viragh M."/>
            <person name="Kuo A."/>
            <person name="Thoen E."/>
            <person name="Andreopoulos B."/>
            <person name="Lu D."/>
            <person name="Skrede I."/>
            <person name="Drula E."/>
            <person name="Henrissat B."/>
            <person name="Morin E."/>
            <person name="Kohler A."/>
            <person name="Barry K."/>
            <person name="LaButti K."/>
            <person name="Morin E."/>
            <person name="Salamov A."/>
            <person name="Lipzen A."/>
            <person name="Mereny Z."/>
            <person name="Hegedus B."/>
            <person name="Baldrian P."/>
            <person name="Stursova M."/>
            <person name="Weitz H."/>
            <person name="Taylor A."/>
            <person name="Grigoriev I.V."/>
            <person name="Nagy L.G."/>
            <person name="Martin F."/>
            <person name="Kauserud H."/>
        </authorList>
    </citation>
    <scope>NUCLEOTIDE SEQUENCE</scope>
    <source>
        <strain evidence="2">9144</strain>
    </source>
</reference>
<comment type="caution">
    <text evidence="2">The sequence shown here is derived from an EMBL/GenBank/DDBJ whole genome shotgun (WGS) entry which is preliminary data.</text>
</comment>
<evidence type="ECO:0000313" key="2">
    <source>
        <dbReference type="EMBL" id="KAJ7210042.1"/>
    </source>
</evidence>